<proteinExistence type="predicted"/>
<feature type="compositionally biased region" description="Basic and acidic residues" evidence="1">
    <location>
        <begin position="164"/>
        <end position="181"/>
    </location>
</feature>
<feature type="compositionally biased region" description="Gly residues" evidence="1">
    <location>
        <begin position="344"/>
        <end position="355"/>
    </location>
</feature>
<dbReference type="EMBL" id="VLTM01000005">
    <property type="protein sequence ID" value="KAA0167423.1"/>
    <property type="molecule type" value="Genomic_DNA"/>
</dbReference>
<feature type="compositionally biased region" description="Basic residues" evidence="1">
    <location>
        <begin position="1"/>
        <end position="10"/>
    </location>
</feature>
<dbReference type="Proteomes" id="UP000324907">
    <property type="component" value="Unassembled WGS sequence"/>
</dbReference>
<feature type="region of interest" description="Disordered" evidence="1">
    <location>
        <begin position="1"/>
        <end position="149"/>
    </location>
</feature>
<feature type="compositionally biased region" description="Basic residues" evidence="1">
    <location>
        <begin position="69"/>
        <end position="78"/>
    </location>
</feature>
<name>A0A5A8E8W7_CAFRO</name>
<evidence type="ECO:0000256" key="1">
    <source>
        <dbReference type="SAM" id="MobiDB-lite"/>
    </source>
</evidence>
<evidence type="ECO:0000313" key="5">
    <source>
        <dbReference type="Proteomes" id="UP000325113"/>
    </source>
</evidence>
<accession>A0A5A8E8W7</accession>
<dbReference type="Proteomes" id="UP000325113">
    <property type="component" value="Unassembled WGS sequence"/>
</dbReference>
<reference evidence="4 5" key="1">
    <citation type="submission" date="2019-07" db="EMBL/GenBank/DDBJ databases">
        <title>Genomes of Cafeteria roenbergensis.</title>
        <authorList>
            <person name="Fischer M.G."/>
            <person name="Hackl T."/>
            <person name="Roman M."/>
        </authorList>
    </citation>
    <scope>NUCLEOTIDE SEQUENCE [LARGE SCALE GENOMIC DNA]</scope>
    <source>
        <strain evidence="2 5">Cflag</strain>
        <strain evidence="3 4">RCC970-E3</strain>
    </source>
</reference>
<comment type="caution">
    <text evidence="3">The sequence shown here is derived from an EMBL/GenBank/DDBJ whole genome shotgun (WGS) entry which is preliminary data.</text>
</comment>
<dbReference type="EMBL" id="VLTL01000001">
    <property type="protein sequence ID" value="KAA0172341.1"/>
    <property type="molecule type" value="Genomic_DNA"/>
</dbReference>
<feature type="compositionally biased region" description="Basic residues" evidence="1">
    <location>
        <begin position="183"/>
        <end position="195"/>
    </location>
</feature>
<organism evidence="3 4">
    <name type="scientific">Cafeteria roenbergensis</name>
    <name type="common">Marine flagellate</name>
    <dbReference type="NCBI Taxonomy" id="33653"/>
    <lineage>
        <taxon>Eukaryota</taxon>
        <taxon>Sar</taxon>
        <taxon>Stramenopiles</taxon>
        <taxon>Bigyra</taxon>
        <taxon>Opalozoa</taxon>
        <taxon>Bicosoecida</taxon>
        <taxon>Cafeteriaceae</taxon>
        <taxon>Cafeteria</taxon>
    </lineage>
</organism>
<feature type="region of interest" description="Disordered" evidence="1">
    <location>
        <begin position="164"/>
        <end position="240"/>
    </location>
</feature>
<evidence type="ECO:0000313" key="2">
    <source>
        <dbReference type="EMBL" id="KAA0167423.1"/>
    </source>
</evidence>
<gene>
    <name evidence="3" type="ORF">FNF28_00026</name>
    <name evidence="2" type="ORF">FNF31_00864</name>
</gene>
<feature type="compositionally biased region" description="Low complexity" evidence="1">
    <location>
        <begin position="115"/>
        <end position="134"/>
    </location>
</feature>
<sequence>MGRLASKRRVKSLDPFSKTGGKALPAGGTRVSTMDLAPRGGDDDEYRGLKRLPSFLQPEGGIEGIGPGAKRRAKKRRREEKAAAGGGGKASKAADGSKARADGGKGAGSAGGPGSSAAAAAAPAEAAAAKRPAATLMPQLERQAGESLRKFKGRLREAAKAAMLHNREKGGGYRRVSESRRSYMNRKAAHQKNQRAAKLVSKAESKPGLGGQLLRGLHGKTVLPTSDHDDSDSDSDGPQAVVPKDIEIEQAVLARGVHTFGERAEAPPEIRLTGRLARMAPAKRTLTEAERLMLRAAEAKSKAAARTGAATKRDRGDDDSDSGDEGAGRAGWQGGLHRRERALGRGGSSTGGPAGAGLEAAEAGKAARLVAARAEAMAAYSAARQRKSQAVRRAAHASSAAGHHHPMVAGADFQAGVASRRTMGEFGI</sequence>
<feature type="compositionally biased region" description="Gly residues" evidence="1">
    <location>
        <begin position="104"/>
        <end position="114"/>
    </location>
</feature>
<evidence type="ECO:0000313" key="4">
    <source>
        <dbReference type="Proteomes" id="UP000324907"/>
    </source>
</evidence>
<feature type="region of interest" description="Disordered" evidence="1">
    <location>
        <begin position="302"/>
        <end position="357"/>
    </location>
</feature>
<protein>
    <submittedName>
        <fullName evidence="3">Uncharacterized protein</fullName>
    </submittedName>
</protein>
<evidence type="ECO:0000313" key="3">
    <source>
        <dbReference type="EMBL" id="KAA0172341.1"/>
    </source>
</evidence>
<dbReference type="AlphaFoldDB" id="A0A5A8E8W7"/>